<dbReference type="InterPro" id="IPR012338">
    <property type="entry name" value="Beta-lactam/transpept-like"/>
</dbReference>
<dbReference type="PANTHER" id="PTHR46825">
    <property type="entry name" value="D-ALANYL-D-ALANINE-CARBOXYPEPTIDASE/ENDOPEPTIDASE AMPH"/>
    <property type="match status" value="1"/>
</dbReference>
<evidence type="ECO:0000313" key="3">
    <source>
        <dbReference type="Proteomes" id="UP001170379"/>
    </source>
</evidence>
<dbReference type="PANTHER" id="PTHR46825:SF9">
    <property type="entry name" value="BETA-LACTAMASE-RELATED DOMAIN-CONTAINING PROTEIN"/>
    <property type="match status" value="1"/>
</dbReference>
<sequence>MVLLDRSKRYNADSVWKVIMDAHTATRRIAKSIEATTSKRFPVVPVALVSGPSVDLVTGDPDQPFFIASIDKVMIAVLIAQLLDEDSFALDAPIGGLVLAADLQPLPAAKRIDNARDVTVRHLLSHTSGLPDVVLPPDGYDRPSSIENLVAHPAHVWTLAEFLQQAEGLPSIGRPGEKFLYSDTAYFLLIRIIEEARGKPFGEVLRERILEPAHMRDTADWLVPDDATLKRLLPNLAPFWLSASRRAITPGQDDSRALVPNIILANGVGVVSTANDLVRFQRELHGGRLCDTKWLQLFAEGKSQLRRGIYYGNGMVSLRFGEFWPLMRGYPTPSGGLGYTATHMFYYPKQRTHVILNYHAHQRMQASFQMHIRLAGLINRFG</sequence>
<dbReference type="Gene3D" id="3.40.710.10">
    <property type="entry name" value="DD-peptidase/beta-lactamase superfamily"/>
    <property type="match status" value="1"/>
</dbReference>
<comment type="caution">
    <text evidence="2">The sequence shown here is derived from an EMBL/GenBank/DDBJ whole genome shotgun (WGS) entry which is preliminary data.</text>
</comment>
<gene>
    <name evidence="2" type="ORF">C7K25_10685</name>
</gene>
<feature type="domain" description="Beta-lactamase-related" evidence="1">
    <location>
        <begin position="60"/>
        <end position="356"/>
    </location>
</feature>
<proteinExistence type="predicted"/>
<evidence type="ECO:0000313" key="2">
    <source>
        <dbReference type="EMBL" id="MDJ1371825.1"/>
    </source>
</evidence>
<dbReference type="InterPro" id="IPR050491">
    <property type="entry name" value="AmpC-like"/>
</dbReference>
<evidence type="ECO:0000259" key="1">
    <source>
        <dbReference type="Pfam" id="PF00144"/>
    </source>
</evidence>
<dbReference type="Pfam" id="PF00144">
    <property type="entry name" value="Beta-lactamase"/>
    <property type="match status" value="1"/>
</dbReference>
<dbReference type="EMBL" id="PXVD01000016">
    <property type="protein sequence ID" value="MDJ1371825.1"/>
    <property type="molecule type" value="Genomic_DNA"/>
</dbReference>
<keyword evidence="3" id="KW-1185">Reference proteome</keyword>
<accession>A0ABT7C9F4</accession>
<protein>
    <submittedName>
        <fullName evidence="2">Serine hydrolase</fullName>
    </submittedName>
</protein>
<keyword evidence="2" id="KW-0378">Hydrolase</keyword>
<organism evidence="2 3">
    <name type="scientific">Gulosibacter molinativorax</name>
    <dbReference type="NCBI Taxonomy" id="256821"/>
    <lineage>
        <taxon>Bacteria</taxon>
        <taxon>Bacillati</taxon>
        <taxon>Actinomycetota</taxon>
        <taxon>Actinomycetes</taxon>
        <taxon>Micrococcales</taxon>
        <taxon>Microbacteriaceae</taxon>
        <taxon>Gulosibacter</taxon>
    </lineage>
</organism>
<name>A0ABT7C9F4_9MICO</name>
<reference evidence="2" key="2">
    <citation type="journal article" date="2022" name="Sci. Rep.">
        <title>In silico prediction of the enzymes involved in the degradation of the herbicide molinate by Gulosibacter molinativorax ON4T.</title>
        <authorList>
            <person name="Lopes A.R."/>
            <person name="Bunin E."/>
            <person name="Viana A.T."/>
            <person name="Froufe H."/>
            <person name="Munoz-Merida A."/>
            <person name="Pinho D."/>
            <person name="Figueiredo J."/>
            <person name="Barroso C."/>
            <person name="Vaz-Moreira I."/>
            <person name="Bellanger X."/>
            <person name="Egas C."/>
            <person name="Nunes O.C."/>
        </authorList>
    </citation>
    <scope>NUCLEOTIDE SEQUENCE</scope>
    <source>
        <strain evidence="2">ON4</strain>
    </source>
</reference>
<reference evidence="2" key="1">
    <citation type="submission" date="2018-03" db="EMBL/GenBank/DDBJ databases">
        <authorList>
            <person name="Nunes O.C."/>
            <person name="Lopes A.R."/>
            <person name="Froufe H."/>
            <person name="Munoz-Merida A."/>
            <person name="Barroso C."/>
            <person name="Egas C."/>
        </authorList>
    </citation>
    <scope>NUCLEOTIDE SEQUENCE</scope>
    <source>
        <strain evidence="2">ON4</strain>
    </source>
</reference>
<dbReference type="SUPFAM" id="SSF56601">
    <property type="entry name" value="beta-lactamase/transpeptidase-like"/>
    <property type="match status" value="1"/>
</dbReference>
<dbReference type="GO" id="GO:0016787">
    <property type="term" value="F:hydrolase activity"/>
    <property type="evidence" value="ECO:0007669"/>
    <property type="project" value="UniProtKB-KW"/>
</dbReference>
<dbReference type="InterPro" id="IPR001466">
    <property type="entry name" value="Beta-lactam-related"/>
</dbReference>
<dbReference type="Proteomes" id="UP001170379">
    <property type="component" value="Unassembled WGS sequence"/>
</dbReference>